<feature type="domain" description="TMEM205-like" evidence="7">
    <location>
        <begin position="147"/>
        <end position="237"/>
    </location>
</feature>
<comment type="subcellular location">
    <subcellularLocation>
        <location evidence="1">Membrane</location>
    </subcellularLocation>
</comment>
<dbReference type="InterPro" id="IPR025423">
    <property type="entry name" value="TMEM205-like"/>
</dbReference>
<evidence type="ECO:0000313" key="8">
    <source>
        <dbReference type="EnsemblMetazoa" id="XP_050501085.1"/>
    </source>
</evidence>
<feature type="transmembrane region" description="Helical" evidence="6">
    <location>
        <begin position="283"/>
        <end position="304"/>
    </location>
</feature>
<dbReference type="RefSeq" id="XP_050501085.1">
    <property type="nucleotide sequence ID" value="XM_050645128.1"/>
</dbReference>
<evidence type="ECO:0000256" key="5">
    <source>
        <dbReference type="SAM" id="MobiDB-lite"/>
    </source>
</evidence>
<accession>A0ABM5JT22</accession>
<feature type="transmembrane region" description="Helical" evidence="6">
    <location>
        <begin position="147"/>
        <end position="169"/>
    </location>
</feature>
<evidence type="ECO:0000313" key="9">
    <source>
        <dbReference type="Proteomes" id="UP001652700"/>
    </source>
</evidence>
<evidence type="ECO:0000256" key="1">
    <source>
        <dbReference type="ARBA" id="ARBA00004370"/>
    </source>
</evidence>
<dbReference type="Proteomes" id="UP001652700">
    <property type="component" value="Unplaced"/>
</dbReference>
<evidence type="ECO:0000256" key="6">
    <source>
        <dbReference type="SAM" id="Phobius"/>
    </source>
</evidence>
<keyword evidence="3 6" id="KW-1133">Transmembrane helix</keyword>
<evidence type="ECO:0000256" key="2">
    <source>
        <dbReference type="ARBA" id="ARBA00022692"/>
    </source>
</evidence>
<keyword evidence="2 6" id="KW-0812">Transmembrane</keyword>
<dbReference type="InterPro" id="IPR053009">
    <property type="entry name" value="Xanthocillin_Biosynth-Assoc"/>
</dbReference>
<feature type="transmembrane region" description="Helical" evidence="6">
    <location>
        <begin position="181"/>
        <end position="203"/>
    </location>
</feature>
<feature type="transmembrane region" description="Helical" evidence="6">
    <location>
        <begin position="110"/>
        <end position="127"/>
    </location>
</feature>
<protein>
    <recommendedName>
        <fullName evidence="7">TMEM205-like domain-containing protein</fullName>
    </recommendedName>
</protein>
<dbReference type="GeneID" id="126881089"/>
<proteinExistence type="predicted"/>
<name>A0ABM5JT22_DIAVI</name>
<evidence type="ECO:0000259" key="7">
    <source>
        <dbReference type="Pfam" id="PF13664"/>
    </source>
</evidence>
<dbReference type="PANTHER" id="PTHR23241">
    <property type="entry name" value="LATE EMBRYOGENESIS ABUNDANT PLANTS LEA-RELATED"/>
    <property type="match status" value="1"/>
</dbReference>
<reference evidence="8" key="1">
    <citation type="submission" date="2025-05" db="UniProtKB">
        <authorList>
            <consortium name="EnsemblMetazoa"/>
        </authorList>
    </citation>
    <scope>IDENTIFICATION</scope>
</reference>
<feature type="transmembrane region" description="Helical" evidence="6">
    <location>
        <begin position="215"/>
        <end position="236"/>
    </location>
</feature>
<feature type="region of interest" description="Disordered" evidence="5">
    <location>
        <begin position="35"/>
        <end position="64"/>
    </location>
</feature>
<dbReference type="Pfam" id="PF13664">
    <property type="entry name" value="DUF4149"/>
    <property type="match status" value="1"/>
</dbReference>
<evidence type="ECO:0000256" key="3">
    <source>
        <dbReference type="ARBA" id="ARBA00022989"/>
    </source>
</evidence>
<sequence>MCIRKVYSESDVSYENLEAFESRFNSFRFEIEASKSGETSNENADVGGDQDIREGVEPNGTLNKDGGGYDQDILSISTKYVQNLFQFFKKIKQKFIQSYFYKILLYKTQPAHLITTLFVIIAAYMMMSEKAHSETSPIWNLVYLGTFSAHFGAQIWMTFISGLALFFSLSRHTFGSVQEVLFPKYFYFNSILSSITFVAFMKFNNGAIMRSWDVFIQAAFITLCLLVELTVGLYLTSPLLGLLRIKNGMEKEAGVGLEVGKYELGALKNCPHYMKIHKRFRKVHMTIAILNLIAMACNTLHLYYLSQKICFC</sequence>
<dbReference type="PANTHER" id="PTHR23241:SF102">
    <property type="entry name" value="LD23009P"/>
    <property type="match status" value="1"/>
</dbReference>
<keyword evidence="4 6" id="KW-0472">Membrane</keyword>
<evidence type="ECO:0000256" key="4">
    <source>
        <dbReference type="ARBA" id="ARBA00023136"/>
    </source>
</evidence>
<organism evidence="8 9">
    <name type="scientific">Diabrotica virgifera virgifera</name>
    <name type="common">western corn rootworm</name>
    <dbReference type="NCBI Taxonomy" id="50390"/>
    <lineage>
        <taxon>Eukaryota</taxon>
        <taxon>Metazoa</taxon>
        <taxon>Ecdysozoa</taxon>
        <taxon>Arthropoda</taxon>
        <taxon>Hexapoda</taxon>
        <taxon>Insecta</taxon>
        <taxon>Pterygota</taxon>
        <taxon>Neoptera</taxon>
        <taxon>Endopterygota</taxon>
        <taxon>Coleoptera</taxon>
        <taxon>Polyphaga</taxon>
        <taxon>Cucujiformia</taxon>
        <taxon>Chrysomeloidea</taxon>
        <taxon>Chrysomelidae</taxon>
        <taxon>Galerucinae</taxon>
        <taxon>Diabroticina</taxon>
        <taxon>Diabroticites</taxon>
        <taxon>Diabrotica</taxon>
    </lineage>
</organism>
<keyword evidence="9" id="KW-1185">Reference proteome</keyword>
<dbReference type="EnsemblMetazoa" id="XM_050645128.1">
    <property type="protein sequence ID" value="XP_050501085.1"/>
    <property type="gene ID" value="LOC126881089"/>
</dbReference>